<dbReference type="Proteomes" id="UP001295423">
    <property type="component" value="Unassembled WGS sequence"/>
</dbReference>
<evidence type="ECO:0000313" key="3">
    <source>
        <dbReference type="EMBL" id="CAJ1943321.1"/>
    </source>
</evidence>
<evidence type="ECO:0000313" key="4">
    <source>
        <dbReference type="Proteomes" id="UP001295423"/>
    </source>
</evidence>
<dbReference type="EMBL" id="CAKOGP040001113">
    <property type="protein sequence ID" value="CAJ1943321.1"/>
    <property type="molecule type" value="Genomic_DNA"/>
</dbReference>
<sequence>MTTMRSIGKLLLLVLSSVSAQTWPRWINTRYEYKPTAGNSKCALVNVVVDESGSMETEQAFLRETALPRIAESLYTIYGYDHVFLSSNGFGSRYVVYTDPLYFRHLGASRFEHTAPFAPENPQLLEWVNNGSREDGYHGLRSAMYWVPLVISGYNMHEECATIDRNLILVTDEDRDNENKGVTMDEVQRWMADRDYILNIVIPINILGEINNLGAKVTSSGAEMFVADGSGGYTTELSEVPFSEIAENNPAEGFSNPEHTAYEHYVPLITDTEGAVWCVDSLRRGIRDGDQNLALSFANAFVNVKAEEIFCLSTNCNPTSGPTTAPTSGPTGAPTTSPPSTSPTASPTPAPSTSPTTSPTPAPSTSPTTSPTPAPSTSPTTSPTPAPSTSPTTSPSSTPTKSPVVPTSSAAPTSSAVPTTSPAAFPDVPDSTRTPEATDAGSKGDPHFKTWQGEHFEFHGQCDLTLAKDDQFANGLGLNVQIRTKLVRYWSYIKTAVIRIGQDVLEVEGGMDFENPHPVYRYNFEPQGEIDGMGGFPLNITYIGEGSGRIYRYKIDLSSKYPGLVISIETLKEFVKVDFSQPSVEAFGNTVGILGDFKTGKTLARDQKTVIHDFTELGVEWQVLPEDDKLFHEISHPQFPESCILPEDPRGQRKRRRRLGDASISLEQAEAACSKLSDPMDVKDCVYDVLATQDLDMVGAF</sequence>
<feature type="compositionally biased region" description="Pro residues" evidence="1">
    <location>
        <begin position="336"/>
        <end position="388"/>
    </location>
</feature>
<evidence type="ECO:0000256" key="1">
    <source>
        <dbReference type="SAM" id="MobiDB-lite"/>
    </source>
</evidence>
<evidence type="ECO:0008006" key="5">
    <source>
        <dbReference type="Google" id="ProtNLM"/>
    </source>
</evidence>
<evidence type="ECO:0000256" key="2">
    <source>
        <dbReference type="SAM" id="SignalP"/>
    </source>
</evidence>
<comment type="caution">
    <text evidence="3">The sequence shown here is derived from an EMBL/GenBank/DDBJ whole genome shotgun (WGS) entry which is preliminary data.</text>
</comment>
<feature type="signal peptide" evidence="2">
    <location>
        <begin position="1"/>
        <end position="20"/>
    </location>
</feature>
<feature type="region of interest" description="Disordered" evidence="1">
    <location>
        <begin position="319"/>
        <end position="449"/>
    </location>
</feature>
<dbReference type="PRINTS" id="PR01217">
    <property type="entry name" value="PRICHEXTENSN"/>
</dbReference>
<dbReference type="PANTHER" id="PTHR24216">
    <property type="entry name" value="PAXILLIN-RELATED"/>
    <property type="match status" value="1"/>
</dbReference>
<dbReference type="PANTHER" id="PTHR24216:SF65">
    <property type="entry name" value="PAXILLIN-LIKE PROTEIN 1"/>
    <property type="match status" value="1"/>
</dbReference>
<name>A0AAD2CQQ5_9STRA</name>
<feature type="compositionally biased region" description="Low complexity" evidence="1">
    <location>
        <begin position="319"/>
        <end position="335"/>
    </location>
</feature>
<proteinExistence type="predicted"/>
<dbReference type="AlphaFoldDB" id="A0AAD2CQQ5"/>
<feature type="chain" id="PRO_5041928666" description="VWFD domain-containing protein" evidence="2">
    <location>
        <begin position="21"/>
        <end position="701"/>
    </location>
</feature>
<reference evidence="3" key="1">
    <citation type="submission" date="2023-08" db="EMBL/GenBank/DDBJ databases">
        <authorList>
            <person name="Audoor S."/>
            <person name="Bilcke G."/>
        </authorList>
    </citation>
    <scope>NUCLEOTIDE SEQUENCE</scope>
</reference>
<gene>
    <name evidence="3" type="ORF">CYCCA115_LOCUS8381</name>
</gene>
<accession>A0AAD2CQQ5</accession>
<organism evidence="3 4">
    <name type="scientific">Cylindrotheca closterium</name>
    <dbReference type="NCBI Taxonomy" id="2856"/>
    <lineage>
        <taxon>Eukaryota</taxon>
        <taxon>Sar</taxon>
        <taxon>Stramenopiles</taxon>
        <taxon>Ochrophyta</taxon>
        <taxon>Bacillariophyta</taxon>
        <taxon>Bacillariophyceae</taxon>
        <taxon>Bacillariophycidae</taxon>
        <taxon>Bacillariales</taxon>
        <taxon>Bacillariaceae</taxon>
        <taxon>Cylindrotheca</taxon>
    </lineage>
</organism>
<feature type="compositionally biased region" description="Low complexity" evidence="1">
    <location>
        <begin position="389"/>
        <end position="424"/>
    </location>
</feature>
<protein>
    <recommendedName>
        <fullName evidence="5">VWFD domain-containing protein</fullName>
    </recommendedName>
</protein>
<keyword evidence="2" id="KW-0732">Signal</keyword>
<keyword evidence="4" id="KW-1185">Reference proteome</keyword>